<gene>
    <name evidence="2" type="ORF">EV380_2952</name>
</gene>
<dbReference type="EMBL" id="SHLA01000001">
    <property type="protein sequence ID" value="RZU63336.1"/>
    <property type="molecule type" value="Genomic_DNA"/>
</dbReference>
<keyword evidence="1" id="KW-1133">Transmembrane helix</keyword>
<keyword evidence="1" id="KW-0812">Transmembrane</keyword>
<evidence type="ECO:0000313" key="2">
    <source>
        <dbReference type="EMBL" id="RZU63336.1"/>
    </source>
</evidence>
<keyword evidence="3" id="KW-1185">Reference proteome</keyword>
<feature type="transmembrane region" description="Helical" evidence="1">
    <location>
        <begin position="133"/>
        <end position="159"/>
    </location>
</feature>
<feature type="transmembrane region" description="Helical" evidence="1">
    <location>
        <begin position="25"/>
        <end position="45"/>
    </location>
</feature>
<dbReference type="RefSeq" id="WP_102160407.1">
    <property type="nucleotide sequence ID" value="NZ_PGGT01000050.1"/>
</dbReference>
<dbReference type="Pfam" id="PF16481">
    <property type="entry name" value="DUF5058"/>
    <property type="match status" value="1"/>
</dbReference>
<dbReference type="InterPro" id="IPR032479">
    <property type="entry name" value="DUF5058"/>
</dbReference>
<keyword evidence="1" id="KW-0472">Membrane</keyword>
<proteinExistence type="predicted"/>
<evidence type="ECO:0000256" key="1">
    <source>
        <dbReference type="SAM" id="Phobius"/>
    </source>
</evidence>
<dbReference type="Proteomes" id="UP000292685">
    <property type="component" value="Unassembled WGS sequence"/>
</dbReference>
<feature type="transmembrane region" description="Helical" evidence="1">
    <location>
        <begin position="66"/>
        <end position="91"/>
    </location>
</feature>
<feature type="transmembrane region" description="Helical" evidence="1">
    <location>
        <begin position="171"/>
        <end position="192"/>
    </location>
</feature>
<feature type="transmembrane region" description="Helical" evidence="1">
    <location>
        <begin position="198"/>
        <end position="217"/>
    </location>
</feature>
<reference evidence="2 3" key="1">
    <citation type="submission" date="2019-02" db="EMBL/GenBank/DDBJ databases">
        <title>Sequencing the genomes of 1000 actinobacteria strains.</title>
        <authorList>
            <person name="Klenk H.-P."/>
        </authorList>
    </citation>
    <scope>NUCLEOTIDE SEQUENCE [LARGE SCALE GENOMIC DNA]</scope>
    <source>
        <strain evidence="2 3">DSM 17364</strain>
    </source>
</reference>
<feature type="transmembrane region" description="Helical" evidence="1">
    <location>
        <begin position="229"/>
        <end position="246"/>
    </location>
</feature>
<organism evidence="2 3">
    <name type="scientific">Zhihengliuella halotolerans</name>
    <dbReference type="NCBI Taxonomy" id="370736"/>
    <lineage>
        <taxon>Bacteria</taxon>
        <taxon>Bacillati</taxon>
        <taxon>Actinomycetota</taxon>
        <taxon>Actinomycetes</taxon>
        <taxon>Micrococcales</taxon>
        <taxon>Micrococcaceae</taxon>
        <taxon>Zhihengliuella</taxon>
    </lineage>
</organism>
<comment type="caution">
    <text evidence="2">The sequence shown here is derived from an EMBL/GenBank/DDBJ whole genome shotgun (WGS) entry which is preliminary data.</text>
</comment>
<name>A0A4V2GA88_9MICC</name>
<accession>A0A4V2GA88</accession>
<dbReference type="AlphaFoldDB" id="A0A4V2GA88"/>
<protein>
    <submittedName>
        <fullName evidence="2">Uncharacterized protein DUF5058</fullName>
    </submittedName>
</protein>
<evidence type="ECO:0000313" key="3">
    <source>
        <dbReference type="Proteomes" id="UP000292685"/>
    </source>
</evidence>
<dbReference type="OrthoDB" id="86868at2"/>
<sequence length="251" mass="25238">MSSTSAVVAASGASTDIAAVANSPVLWICALGVFAIIFVQTAIYMKAARTAGSSVDLDKKDLTRAFRSGAIASVGPSLAVVIVAIALLALFGTPAVLVRIGLIGSVSTEVASASIAASSLGADLGGPDYTQQVFAIAFIAMCLSGGAWMLATLILTPLLKRGGNKLSEVNPAAMALIPGAALLGAFTTLTVAELPKSGLGALTIGISAIIMAGLLFTAKKLNAGWIKEWALGISIIVALTFAYFAHTATVA</sequence>